<dbReference type="Pfam" id="PF00004">
    <property type="entry name" value="AAA"/>
    <property type="match status" value="2"/>
</dbReference>
<dbReference type="SUPFAM" id="SSF52540">
    <property type="entry name" value="P-loop containing nucleoside triphosphate hydrolases"/>
    <property type="match status" value="2"/>
</dbReference>
<name>A0A835ZEI6_9STRA</name>
<comment type="caution">
    <text evidence="5">The sequence shown here is derived from an EMBL/GenBank/DDBJ whole genome shotgun (WGS) entry which is preliminary data.</text>
</comment>
<dbReference type="AlphaFoldDB" id="A0A835ZEI6"/>
<keyword evidence="2" id="KW-0067">ATP-binding</keyword>
<sequence>MLLQISLQPASGPRPEAQILLPPAVAGALGAGTLTVLATVVPDGALRPWRALEGWGVVTRDTRVVTPDAAFSVRFYDTAPADASPELAAVLRCHDADLITRLTARFERALAQDGGGGSRGAAAPPRLLLHGSAGVGKTSLVHALAAALRCRVVSVAAGRLAAAAGVDRDRALTRAAAFARACSAPRVVLLLDAADRLLPAAQGRVAATLGDADAALLNAFALLAGGSGAGGGASGGSGGGAGNSVFVVATTSCLPCLHPEARRCFEEELEVTPPSRQLRERILLDAVAAAAAMHGRLGLQWSAALTAAAPAAAAAAQGFAAGDLHAAASAAVLQLMHGSGGITSSPTPPSPSQHDATGAAAAEHALLRAVAAVQPAVALARGGGGGSGGDARAEAEVPRVRWADVVGLERAKAALQEMVVWPQQRPDTFARLGIAPAAGVLLFGPPGTGKTLLAKAAAAETGARFVELRASDVVRGAVGGSERAVARAFAAARELAPAIVFIDEFESFTARERALVLRGASAHVARPAPPALFADRAAGDGGAVGSRLASQLLLSMDELAAWRARRGGGADGGGNVVVLAATNSPESIDPAFLRPGRFDEVIYAGLPTAAARRAMLEAARAAAAAAGAPWHGGVDAAAVARRAHGFSGADVAGLVRGAAAATLQRAVTEAEPARLRSSSGGGGGGGDGGAGGGAAAAAGRDDGGGGSGDGGVGDSGAVGSSVEAVGIDTCPGSDGSGAAGGGGGAVADLVIDAACFEQALERANATSMHAARNVARYRAWAQRWSRRAHVADDADDADDGDDDFWQDSAAR</sequence>
<protein>
    <submittedName>
        <fullName evidence="5">P-loop containing nucleoside triphosphate hydrolase protein</fullName>
    </submittedName>
</protein>
<accession>A0A835ZEI6</accession>
<feature type="region of interest" description="Disordered" evidence="3">
    <location>
        <begin position="340"/>
        <end position="359"/>
    </location>
</feature>
<feature type="region of interest" description="Disordered" evidence="3">
    <location>
        <begin position="667"/>
        <end position="717"/>
    </location>
</feature>
<evidence type="ECO:0000256" key="1">
    <source>
        <dbReference type="ARBA" id="ARBA00022741"/>
    </source>
</evidence>
<feature type="compositionally biased region" description="Gly residues" evidence="3">
    <location>
        <begin position="679"/>
        <end position="694"/>
    </location>
</feature>
<dbReference type="PANTHER" id="PTHR23077">
    <property type="entry name" value="AAA-FAMILY ATPASE"/>
    <property type="match status" value="1"/>
</dbReference>
<dbReference type="InterPro" id="IPR050168">
    <property type="entry name" value="AAA_ATPase_domain"/>
</dbReference>
<dbReference type="OrthoDB" id="10254455at2759"/>
<dbReference type="Gene3D" id="1.10.8.60">
    <property type="match status" value="1"/>
</dbReference>
<evidence type="ECO:0000259" key="4">
    <source>
        <dbReference type="SMART" id="SM00382"/>
    </source>
</evidence>
<dbReference type="InterPro" id="IPR027417">
    <property type="entry name" value="P-loop_NTPase"/>
</dbReference>
<keyword evidence="6" id="KW-1185">Reference proteome</keyword>
<dbReference type="PROSITE" id="PS00674">
    <property type="entry name" value="AAA"/>
    <property type="match status" value="1"/>
</dbReference>
<dbReference type="EMBL" id="JAFCMP010000060">
    <property type="protein sequence ID" value="KAG5188914.1"/>
    <property type="molecule type" value="Genomic_DNA"/>
</dbReference>
<dbReference type="InterPro" id="IPR003593">
    <property type="entry name" value="AAA+_ATPase"/>
</dbReference>
<dbReference type="GO" id="GO:0005524">
    <property type="term" value="F:ATP binding"/>
    <property type="evidence" value="ECO:0007669"/>
    <property type="project" value="UniProtKB-KW"/>
</dbReference>
<feature type="domain" description="AAA+ ATPase" evidence="4">
    <location>
        <begin position="123"/>
        <end position="275"/>
    </location>
</feature>
<dbReference type="InterPro" id="IPR003960">
    <property type="entry name" value="ATPase_AAA_CS"/>
</dbReference>
<proteinExistence type="predicted"/>
<dbReference type="SMART" id="SM00382">
    <property type="entry name" value="AAA"/>
    <property type="match status" value="2"/>
</dbReference>
<evidence type="ECO:0000256" key="2">
    <source>
        <dbReference type="ARBA" id="ARBA00022840"/>
    </source>
</evidence>
<reference evidence="5" key="1">
    <citation type="submission" date="2021-02" db="EMBL/GenBank/DDBJ databases">
        <title>First Annotated Genome of the Yellow-green Alga Tribonema minus.</title>
        <authorList>
            <person name="Mahan K.M."/>
        </authorList>
    </citation>
    <scope>NUCLEOTIDE SEQUENCE</scope>
    <source>
        <strain evidence="5">UTEX B ZZ1240</strain>
    </source>
</reference>
<keyword evidence="5" id="KW-0378">Hydrolase</keyword>
<evidence type="ECO:0000313" key="5">
    <source>
        <dbReference type="EMBL" id="KAG5188914.1"/>
    </source>
</evidence>
<dbReference type="GO" id="GO:0016887">
    <property type="term" value="F:ATP hydrolysis activity"/>
    <property type="evidence" value="ECO:0007669"/>
    <property type="project" value="InterPro"/>
</dbReference>
<keyword evidence="1" id="KW-0547">Nucleotide-binding</keyword>
<dbReference type="Gene3D" id="3.40.50.300">
    <property type="entry name" value="P-loop containing nucleotide triphosphate hydrolases"/>
    <property type="match status" value="2"/>
</dbReference>
<feature type="compositionally biased region" description="Gly residues" evidence="3">
    <location>
        <begin position="704"/>
        <end position="716"/>
    </location>
</feature>
<organism evidence="5 6">
    <name type="scientific">Tribonema minus</name>
    <dbReference type="NCBI Taxonomy" id="303371"/>
    <lineage>
        <taxon>Eukaryota</taxon>
        <taxon>Sar</taxon>
        <taxon>Stramenopiles</taxon>
        <taxon>Ochrophyta</taxon>
        <taxon>PX clade</taxon>
        <taxon>Xanthophyceae</taxon>
        <taxon>Tribonematales</taxon>
        <taxon>Tribonemataceae</taxon>
        <taxon>Tribonema</taxon>
    </lineage>
</organism>
<gene>
    <name evidence="5" type="ORF">JKP88DRAFT_303341</name>
</gene>
<evidence type="ECO:0000313" key="6">
    <source>
        <dbReference type="Proteomes" id="UP000664859"/>
    </source>
</evidence>
<feature type="region of interest" description="Disordered" evidence="3">
    <location>
        <begin position="785"/>
        <end position="811"/>
    </location>
</feature>
<dbReference type="PANTHER" id="PTHR23077:SF171">
    <property type="entry name" value="NUCLEAR VALOSIN-CONTAINING PROTEIN-LIKE"/>
    <property type="match status" value="1"/>
</dbReference>
<dbReference type="Proteomes" id="UP000664859">
    <property type="component" value="Unassembled WGS sequence"/>
</dbReference>
<evidence type="ECO:0000256" key="3">
    <source>
        <dbReference type="SAM" id="MobiDB-lite"/>
    </source>
</evidence>
<dbReference type="InterPro" id="IPR003959">
    <property type="entry name" value="ATPase_AAA_core"/>
</dbReference>
<feature type="compositionally biased region" description="Acidic residues" evidence="3">
    <location>
        <begin position="793"/>
        <end position="805"/>
    </location>
</feature>
<feature type="domain" description="AAA+ ATPase" evidence="4">
    <location>
        <begin position="436"/>
        <end position="608"/>
    </location>
</feature>